<reference evidence="1" key="2">
    <citation type="journal article" date="2019" name="Genome Biol. Evol.">
        <title>Day and night: Metabolic profiles and evolutionary relationships of six axenic non-marine cyanobacteria.</title>
        <authorList>
            <person name="Will S.E."/>
            <person name="Henke P."/>
            <person name="Boedeker C."/>
            <person name="Huang S."/>
            <person name="Brinkmann H."/>
            <person name="Rohde M."/>
            <person name="Jarek M."/>
            <person name="Friedl T."/>
            <person name="Seufert S."/>
            <person name="Schumacher M."/>
            <person name="Overmann J."/>
            <person name="Neumann-Schaal M."/>
            <person name="Petersen J."/>
        </authorList>
    </citation>
    <scope>NUCLEOTIDE SEQUENCE [LARGE SCALE GENOMIC DNA]</scope>
    <source>
        <strain evidence="1">PCC 7102</strain>
    </source>
</reference>
<proteinExistence type="predicted"/>
<sequence>MTTIYIEYSTKGKIIMTESAQKPRARRGRIFPERTITPEELARQEAEGEIYHQRCLAIFERVRPELIDKYYGWYIAVEPDSGEYLIDQDKMQTHKKALEKYPNKDHFVFRLNETGATGRI</sequence>
<organism evidence="1 2">
    <name type="scientific">Dulcicalothrix desertica PCC 7102</name>
    <dbReference type="NCBI Taxonomy" id="232991"/>
    <lineage>
        <taxon>Bacteria</taxon>
        <taxon>Bacillati</taxon>
        <taxon>Cyanobacteriota</taxon>
        <taxon>Cyanophyceae</taxon>
        <taxon>Nostocales</taxon>
        <taxon>Calotrichaceae</taxon>
        <taxon>Dulcicalothrix</taxon>
    </lineage>
</organism>
<evidence type="ECO:0000313" key="2">
    <source>
        <dbReference type="Proteomes" id="UP000271624"/>
    </source>
</evidence>
<keyword evidence="2" id="KW-1185">Reference proteome</keyword>
<protein>
    <submittedName>
        <fullName evidence="1">Uncharacterized protein</fullName>
    </submittedName>
</protein>
<name>A0A433UU67_9CYAN</name>
<comment type="caution">
    <text evidence="1">The sequence shown here is derived from an EMBL/GenBank/DDBJ whole genome shotgun (WGS) entry which is preliminary data.</text>
</comment>
<accession>A0A433UU67</accession>
<reference evidence="1" key="1">
    <citation type="submission" date="2018-12" db="EMBL/GenBank/DDBJ databases">
        <authorList>
            <person name="Will S."/>
            <person name="Neumann-Schaal M."/>
            <person name="Henke P."/>
        </authorList>
    </citation>
    <scope>NUCLEOTIDE SEQUENCE</scope>
    <source>
        <strain evidence="1">PCC 7102</strain>
    </source>
</reference>
<evidence type="ECO:0000313" key="1">
    <source>
        <dbReference type="EMBL" id="RUS97391.1"/>
    </source>
</evidence>
<dbReference type="EMBL" id="RSCL01000033">
    <property type="protein sequence ID" value="RUS97391.1"/>
    <property type="molecule type" value="Genomic_DNA"/>
</dbReference>
<dbReference type="Proteomes" id="UP000271624">
    <property type="component" value="Unassembled WGS sequence"/>
</dbReference>
<dbReference type="AlphaFoldDB" id="A0A433UU67"/>
<gene>
    <name evidence="1" type="ORF">DSM106972_084940</name>
</gene>